<dbReference type="InterPro" id="IPR008480">
    <property type="entry name" value="DUF761_pln"/>
</dbReference>
<accession>A0A2G5E429</accession>
<evidence type="ECO:0000313" key="2">
    <source>
        <dbReference type="EMBL" id="PIA50538.1"/>
    </source>
</evidence>
<evidence type="ECO:0008006" key="4">
    <source>
        <dbReference type="Google" id="ProtNLM"/>
    </source>
</evidence>
<keyword evidence="1" id="KW-0812">Transmembrane</keyword>
<proteinExistence type="predicted"/>
<evidence type="ECO:0000256" key="1">
    <source>
        <dbReference type="SAM" id="Phobius"/>
    </source>
</evidence>
<dbReference type="OrthoDB" id="1923900at2759"/>
<sequence length="173" mass="19277">MDKSQKSLIAKLLLIALLLISPLLSTSMRPYFLYFLLNLVIIALGAEAGILSFLKPLEDNKVVVEGNSNVTIHKNIAQGNETKSKANVRVLVKRTSVGVVKKDEVNRCNALPSLFFIGSGEVETETNEAWEVEEEGGLSAQELFNKAETFIGNFYQQVKLQRQESCKQIHGFY</sequence>
<protein>
    <recommendedName>
        <fullName evidence="4">DUF4408 domain-containing protein</fullName>
    </recommendedName>
</protein>
<dbReference type="Proteomes" id="UP000230069">
    <property type="component" value="Unassembled WGS sequence"/>
</dbReference>
<dbReference type="InParanoid" id="A0A2G5E429"/>
<keyword evidence="3" id="KW-1185">Reference proteome</keyword>
<dbReference type="AlphaFoldDB" id="A0A2G5E429"/>
<gene>
    <name evidence="2" type="ORF">AQUCO_01200007v1</name>
</gene>
<organism evidence="2 3">
    <name type="scientific">Aquilegia coerulea</name>
    <name type="common">Rocky mountain columbine</name>
    <dbReference type="NCBI Taxonomy" id="218851"/>
    <lineage>
        <taxon>Eukaryota</taxon>
        <taxon>Viridiplantae</taxon>
        <taxon>Streptophyta</taxon>
        <taxon>Embryophyta</taxon>
        <taxon>Tracheophyta</taxon>
        <taxon>Spermatophyta</taxon>
        <taxon>Magnoliopsida</taxon>
        <taxon>Ranunculales</taxon>
        <taxon>Ranunculaceae</taxon>
        <taxon>Thalictroideae</taxon>
        <taxon>Aquilegia</taxon>
    </lineage>
</organism>
<dbReference type="Pfam" id="PF05553">
    <property type="entry name" value="DUF761"/>
    <property type="match status" value="1"/>
</dbReference>
<dbReference type="EMBL" id="KZ305029">
    <property type="protein sequence ID" value="PIA50538.1"/>
    <property type="molecule type" value="Genomic_DNA"/>
</dbReference>
<dbReference type="PANTHER" id="PTHR36887">
    <property type="entry name" value="OS01G0532300 PROTEIN"/>
    <property type="match status" value="1"/>
</dbReference>
<evidence type="ECO:0000313" key="3">
    <source>
        <dbReference type="Proteomes" id="UP000230069"/>
    </source>
</evidence>
<reference evidence="2 3" key="1">
    <citation type="submission" date="2017-09" db="EMBL/GenBank/DDBJ databases">
        <title>WGS assembly of Aquilegia coerulea Goldsmith.</title>
        <authorList>
            <person name="Hodges S."/>
            <person name="Kramer E."/>
            <person name="Nordborg M."/>
            <person name="Tomkins J."/>
            <person name="Borevitz J."/>
            <person name="Derieg N."/>
            <person name="Yan J."/>
            <person name="Mihaltcheva S."/>
            <person name="Hayes R.D."/>
            <person name="Rokhsar D."/>
        </authorList>
    </citation>
    <scope>NUCLEOTIDE SEQUENCE [LARGE SCALE GENOMIC DNA]</scope>
    <source>
        <strain evidence="3">cv. Goldsmith</strain>
    </source>
</reference>
<keyword evidence="1" id="KW-1133">Transmembrane helix</keyword>
<keyword evidence="1" id="KW-0472">Membrane</keyword>
<dbReference type="PANTHER" id="PTHR36887:SF1">
    <property type="entry name" value="OS01G0532300 PROTEIN"/>
    <property type="match status" value="1"/>
</dbReference>
<feature type="transmembrane region" description="Helical" evidence="1">
    <location>
        <begin position="35"/>
        <end position="54"/>
    </location>
</feature>
<name>A0A2G5E429_AQUCA</name>